<reference evidence="2 3" key="1">
    <citation type="submission" date="2016-10" db="EMBL/GenBank/DDBJ databases">
        <authorList>
            <person name="de Groot N.N."/>
        </authorList>
    </citation>
    <scope>NUCLEOTIDE SEQUENCE [LARGE SCALE GENOMIC DNA]</scope>
    <source>
        <strain evidence="2 3">CGMCC 1.5382</strain>
    </source>
</reference>
<dbReference type="InterPro" id="IPR010499">
    <property type="entry name" value="AraC_E-bd"/>
</dbReference>
<evidence type="ECO:0000313" key="2">
    <source>
        <dbReference type="EMBL" id="SDJ87155.1"/>
    </source>
</evidence>
<dbReference type="InterPro" id="IPR029442">
    <property type="entry name" value="GyrI-like"/>
</dbReference>
<gene>
    <name evidence="2" type="ORF">SAMN05216282_101134</name>
</gene>
<proteinExistence type="predicted"/>
<dbReference type="OrthoDB" id="795001at2"/>
<dbReference type="Gene3D" id="3.20.80.10">
    <property type="entry name" value="Regulatory factor, effector binding domain"/>
    <property type="match status" value="1"/>
</dbReference>
<dbReference type="RefSeq" id="WP_092321156.1">
    <property type="nucleotide sequence ID" value="NZ_FNFU01000001.1"/>
</dbReference>
<dbReference type="InterPro" id="IPR011256">
    <property type="entry name" value="Reg_factor_effector_dom_sf"/>
</dbReference>
<dbReference type="EMBL" id="FNFU01000001">
    <property type="protein sequence ID" value="SDJ87155.1"/>
    <property type="molecule type" value="Genomic_DNA"/>
</dbReference>
<accession>A0A1G8XB91</accession>
<name>A0A1G8XB91_9MICO</name>
<dbReference type="AlphaFoldDB" id="A0A1G8XB91"/>
<dbReference type="Pfam" id="PF06445">
    <property type="entry name" value="GyrI-like"/>
    <property type="match status" value="1"/>
</dbReference>
<feature type="domain" description="AraC effector-binding" evidence="1">
    <location>
        <begin position="1"/>
        <end position="151"/>
    </location>
</feature>
<evidence type="ECO:0000313" key="3">
    <source>
        <dbReference type="Proteomes" id="UP000198701"/>
    </source>
</evidence>
<dbReference type="SUPFAM" id="SSF55136">
    <property type="entry name" value="Probable bacterial effector-binding domain"/>
    <property type="match status" value="1"/>
</dbReference>
<dbReference type="STRING" id="386301.SAMN05216282_101134"/>
<dbReference type="SMART" id="SM00871">
    <property type="entry name" value="AraC_E_bind"/>
    <property type="match status" value="1"/>
</dbReference>
<organism evidence="2 3">
    <name type="scientific">Cryobacterium psychrotolerans</name>
    <dbReference type="NCBI Taxonomy" id="386301"/>
    <lineage>
        <taxon>Bacteria</taxon>
        <taxon>Bacillati</taxon>
        <taxon>Actinomycetota</taxon>
        <taxon>Actinomycetes</taxon>
        <taxon>Micrococcales</taxon>
        <taxon>Microbacteriaceae</taxon>
        <taxon>Cryobacterium</taxon>
    </lineage>
</organism>
<evidence type="ECO:0000259" key="1">
    <source>
        <dbReference type="SMART" id="SM00871"/>
    </source>
</evidence>
<keyword evidence="3" id="KW-1185">Reference proteome</keyword>
<sequence>MKAEKVDLEPRTMMGVHEVIPITAMVDYFGRAFTTSAAELGKQGAYPAGPAIALYHGKPTDVVDVTAGFPVEQPVTSTPEASVVTLPGGPAIQTVHTGSYDSMTGTYDELMAWVTEKDLTMSEDMWEEYLTGPETDPDPSTWTTRIVWPLA</sequence>
<dbReference type="Proteomes" id="UP000198701">
    <property type="component" value="Unassembled WGS sequence"/>
</dbReference>
<protein>
    <submittedName>
        <fullName evidence="2">Effector-binding domain-containing protein</fullName>
    </submittedName>
</protein>